<dbReference type="EMBL" id="VVZA01000013">
    <property type="protein sequence ID" value="KAA5403676.1"/>
    <property type="molecule type" value="Genomic_DNA"/>
</dbReference>
<sequence>MNNKRTKGENVYQLVQKRLKFLFNEFDNIYVSFSGGKDSGVLLNLCIQYIREHNLDRKIGVYHMDYEAQYQMTTEYVEQTFRENQDILEIYHVCVPFKVVTCASMFQTYWRPWDESMHAHWVRPMPKNCYKKEDFPFYNEEMWDYTFQTSFASWYHKKHDAVRTCCLVGIRTQESLDRWRTIHGNNRLNSYHNLMWTRRLGYDLYNAYPIYDWTTEDIWTAYARFKWPFNQMYELYYKAGVPLDRQRVASPFLSTAQETLKLYKAIDPNTWGRMLGRVNGVNFTGIYGGTRAMGWQNIKLPEGYTWKEYMYFLLDTLPEETKQSYLEKLRVSREFWKYKGGCLDLSTIRKLTDLGIKFYVQKKTNYKTDKLPVQMDYLDDIDIAEFKEIPTYKRMCICILKNDHVCKYMGFALTKKEKLRRDRVMQKYKNIIR</sequence>
<dbReference type="EMBL" id="VVZB01000007">
    <property type="protein sequence ID" value="KAA5381955.1"/>
    <property type="molecule type" value="Genomic_DNA"/>
</dbReference>
<evidence type="ECO:0000313" key="4">
    <source>
        <dbReference type="EMBL" id="KAA5381955.1"/>
    </source>
</evidence>
<evidence type="ECO:0000259" key="1">
    <source>
        <dbReference type="Pfam" id="PF01507"/>
    </source>
</evidence>
<proteinExistence type="predicted"/>
<name>A0A076J0P5_9BACT</name>
<dbReference type="KEGG" id="bdo:EL88_20400"/>
<dbReference type="SUPFAM" id="SSF52402">
    <property type="entry name" value="Adenine nucleotide alpha hydrolases-like"/>
    <property type="match status" value="1"/>
</dbReference>
<dbReference type="Pfam" id="PF01507">
    <property type="entry name" value="PAPS_reduct"/>
    <property type="match status" value="1"/>
</dbReference>
<feature type="domain" description="Phosphoadenosine phosphosulphate reductase" evidence="1">
    <location>
        <begin position="29"/>
        <end position="237"/>
    </location>
</feature>
<dbReference type="GO" id="GO:0003824">
    <property type="term" value="F:catalytic activity"/>
    <property type="evidence" value="ECO:0007669"/>
    <property type="project" value="InterPro"/>
</dbReference>
<reference evidence="7" key="4">
    <citation type="submission" date="2021-06" db="EMBL/GenBank/DDBJ databases">
        <title>Collection of gut derived symbiotic bacterial strains cultured from healthy donors.</title>
        <authorList>
            <person name="Lin H."/>
            <person name="Littmann E."/>
            <person name="Pamer E.G."/>
        </authorList>
    </citation>
    <scope>NUCLEOTIDE SEQUENCE</scope>
    <source>
        <strain evidence="7">MSK.5.10</strain>
    </source>
</reference>
<reference evidence="2" key="5">
    <citation type="submission" date="2022-01" db="EMBL/GenBank/DDBJ databases">
        <title>Novel bile acid biosynthetic pathways are enriched in the microbiome of centenarians.</title>
        <authorList>
            <person name="Sato Y."/>
            <person name="Atarashi K."/>
            <person name="Plichta R.D."/>
            <person name="Arai Y."/>
            <person name="Sasajima S."/>
            <person name="Kearney M.S."/>
            <person name="Suda W."/>
            <person name="Takeshita K."/>
            <person name="Sasaki T."/>
            <person name="Okamoto S."/>
            <person name="Skelly N.A."/>
            <person name="Okamura Y."/>
            <person name="Vlamakis H."/>
            <person name="Li Y."/>
            <person name="Tanoue T."/>
            <person name="Takei H."/>
            <person name="Nittono H."/>
            <person name="Narushima S."/>
            <person name="Irie J."/>
            <person name="Itoh H."/>
            <person name="Moriya K."/>
            <person name="Sugiura Y."/>
            <person name="Suematsu M."/>
            <person name="Moritoki N."/>
            <person name="Shibata S."/>
            <person name="Littman R.D."/>
            <person name="Fischbach A.M."/>
            <person name="Uwamino Y."/>
            <person name="Inoue T."/>
            <person name="Honda A."/>
            <person name="Hattori M."/>
            <person name="Murai T."/>
            <person name="Xavier J.R."/>
            <person name="Hirose N."/>
            <person name="Honda K."/>
        </authorList>
    </citation>
    <scope>NUCLEOTIDE SEQUENCE</scope>
    <source>
        <strain evidence="2">CE91-St7</strain>
    </source>
</reference>
<evidence type="ECO:0000313" key="2">
    <source>
        <dbReference type="EMBL" id="GKH79406.1"/>
    </source>
</evidence>
<dbReference type="Proteomes" id="UP000777173">
    <property type="component" value="Unassembled WGS sequence"/>
</dbReference>
<dbReference type="InterPro" id="IPR002500">
    <property type="entry name" value="PAPS_reduct_dom"/>
</dbReference>
<dbReference type="PANTHER" id="PTHR30083">
    <property type="entry name" value="TRANSCRIPTIONAL REGULATOR-RELATED"/>
    <property type="match status" value="1"/>
</dbReference>
<dbReference type="GO" id="GO:0071453">
    <property type="term" value="P:cellular response to oxygen levels"/>
    <property type="evidence" value="ECO:0007669"/>
    <property type="project" value="TreeGrafter"/>
</dbReference>
<evidence type="ECO:0000313" key="9">
    <source>
        <dbReference type="EMBL" id="QJR78066.1"/>
    </source>
</evidence>
<reference evidence="9" key="3">
    <citation type="submission" date="2019-11" db="EMBL/GenBank/DDBJ databases">
        <title>Complete genome sequence of Bacteroides dorei DSM 17855.</title>
        <authorList>
            <person name="Russell J.T."/>
        </authorList>
    </citation>
    <scope>NUCLEOTIDE SEQUENCE [LARGE SCALE GENOMIC DNA]</scope>
    <source>
        <strain evidence="9">DSM 17855</strain>
    </source>
</reference>
<evidence type="ECO:0000313" key="6">
    <source>
        <dbReference type="EMBL" id="KAA5403676.1"/>
    </source>
</evidence>
<dbReference type="AlphaFoldDB" id="A0A076J0P5"/>
<reference evidence="12 13" key="2">
    <citation type="journal article" date="2019" name="Nat. Microbiol.">
        <title>Genomic variation and strain-specific functional adaptation in the human gut microbiome during early life.</title>
        <authorList>
            <person name="Vatanen T."/>
            <person name="Plichta D.R."/>
            <person name="Somani J."/>
            <person name="Munch P.C."/>
            <person name="Arthur T.D."/>
            <person name="Hall A.B."/>
            <person name="Rudolf S."/>
            <person name="Oakeley E.J."/>
            <person name="Ke X."/>
            <person name="Young R.A."/>
            <person name="Haiser H.J."/>
            <person name="Kolde R."/>
            <person name="Yassour M."/>
            <person name="Luopajarvi K."/>
            <person name="Siljander H."/>
            <person name="Virtanen S.M."/>
            <person name="Ilonen J."/>
            <person name="Uibo R."/>
            <person name="Tillmann V."/>
            <person name="Mokurov S."/>
            <person name="Dorshakova N."/>
            <person name="Porter J.A."/>
            <person name="McHardy A.C."/>
            <person name="Lahdesmaki H."/>
            <person name="Vlamakis H."/>
            <person name="Huttenhower C."/>
            <person name="Knip M."/>
            <person name="Xavier R.J."/>
        </authorList>
    </citation>
    <scope>NUCLEOTIDE SEQUENCE [LARGE SCALE GENOMIC DNA]</scope>
    <source>
        <strain evidence="10 12">RJX1047</strain>
        <strain evidence="11 13">RJX1052</strain>
    </source>
</reference>
<dbReference type="EMBL" id="VVZV01000026">
    <property type="protein sequence ID" value="KAA5315729.1"/>
    <property type="molecule type" value="Genomic_DNA"/>
</dbReference>
<evidence type="ECO:0000313" key="15">
    <source>
        <dbReference type="Proteomes" id="UP000441162"/>
    </source>
</evidence>
<dbReference type="KEGG" id="bdh:GV66_01430"/>
<dbReference type="PANTHER" id="PTHR30083:SF0">
    <property type="entry name" value="3'-PHOSPHOADENOSINE 5'-PHOSPHOSULFATE SULFOTRANSFERASE (PAPS REDUCTASE)_FAD SYNTHETASE"/>
    <property type="match status" value="1"/>
</dbReference>
<gene>
    <name evidence="2" type="ORF">CE91St7_02900</name>
    <name evidence="10" type="ORF">E1I98_18870</name>
    <name evidence="11" type="ORF">E1J06_17300</name>
    <name evidence="6" type="ORF">F2Y51_15140</name>
    <name evidence="5" type="ORF">F2Y58_15910</name>
    <name evidence="4" type="ORF">F2Y61_14660</name>
    <name evidence="3" type="ORF">F2Z07_18800</name>
    <name evidence="9" type="ORF">GKD17_17650</name>
    <name evidence="7" type="ORF">KSU80_20040</name>
    <name evidence="8" type="ORF">RVH45_19235</name>
</gene>
<dbReference type="InterPro" id="IPR014729">
    <property type="entry name" value="Rossmann-like_a/b/a_fold"/>
</dbReference>
<dbReference type="eggNOG" id="COG3969">
    <property type="taxonomic scope" value="Bacteria"/>
</dbReference>
<dbReference type="Proteomes" id="UP000294834">
    <property type="component" value="Unassembled WGS sequence"/>
</dbReference>
<dbReference type="Proteomes" id="UP000294527">
    <property type="component" value="Unassembled WGS sequence"/>
</dbReference>
<evidence type="ECO:0000313" key="11">
    <source>
        <dbReference type="EMBL" id="TDB08991.1"/>
    </source>
</evidence>
<dbReference type="Proteomes" id="UP000500949">
    <property type="component" value="Chromosome"/>
</dbReference>
<dbReference type="Proteomes" id="UP000481616">
    <property type="component" value="Unassembled WGS sequence"/>
</dbReference>
<dbReference type="Gene3D" id="3.40.50.620">
    <property type="entry name" value="HUPs"/>
    <property type="match status" value="1"/>
</dbReference>
<evidence type="ECO:0000313" key="3">
    <source>
        <dbReference type="EMBL" id="KAA5315729.1"/>
    </source>
</evidence>
<evidence type="ECO:0000313" key="10">
    <source>
        <dbReference type="EMBL" id="TDA73418.1"/>
    </source>
</evidence>
<evidence type="ECO:0000313" key="13">
    <source>
        <dbReference type="Proteomes" id="UP000294834"/>
    </source>
</evidence>
<evidence type="ECO:0000313" key="17">
    <source>
        <dbReference type="Proteomes" id="UP000481700"/>
    </source>
</evidence>
<dbReference type="EMBL" id="SLTX01000001">
    <property type="protein sequence ID" value="TDB08991.1"/>
    <property type="molecule type" value="Genomic_DNA"/>
</dbReference>
<protein>
    <submittedName>
        <fullName evidence="10">DUF3440 domain-containing protein</fullName>
    </submittedName>
    <submittedName>
        <fullName evidence="2">Phosphoadenosine phosphosulfate sulfurtransferase</fullName>
    </submittedName>
</protein>
<dbReference type="Proteomes" id="UP000347681">
    <property type="component" value="Unassembled WGS sequence"/>
</dbReference>
<evidence type="ECO:0000313" key="7">
    <source>
        <dbReference type="EMBL" id="MBV3125445.1"/>
    </source>
</evidence>
<evidence type="ECO:0000313" key="8">
    <source>
        <dbReference type="EMBL" id="MDU0271979.1"/>
    </source>
</evidence>
<reference evidence="8" key="6">
    <citation type="submission" date="2023-10" db="EMBL/GenBank/DDBJ databases">
        <title>Genome of Potential pathogenic bacteria in Crohn's disease.</title>
        <authorList>
            <person name="Rodriguez-Palacios A."/>
        </authorList>
    </citation>
    <scope>NUCLEOTIDE SEQUENCE</scope>
    <source>
        <strain evidence="8">CavFT-hAR62</strain>
    </source>
</reference>
<dbReference type="EMBL" id="BQOB01000001">
    <property type="protein sequence ID" value="GKH79406.1"/>
    <property type="molecule type" value="Genomic_DNA"/>
</dbReference>
<reference evidence="14 15" key="1">
    <citation type="journal article" date="2019" name="Nat. Med.">
        <title>A library of human gut bacterial isolates paired with longitudinal multiomics data enables mechanistic microbiome research.</title>
        <authorList>
            <person name="Poyet M."/>
            <person name="Groussin M."/>
            <person name="Gibbons S.M."/>
            <person name="Avila-Pacheco J."/>
            <person name="Jiang X."/>
            <person name="Kearney S.M."/>
            <person name="Perrotta A.R."/>
            <person name="Berdy B."/>
            <person name="Zhao S."/>
            <person name="Lieberman T.D."/>
            <person name="Swanson P.K."/>
            <person name="Smith M."/>
            <person name="Roesemann S."/>
            <person name="Alexander J.E."/>
            <person name="Rich S.A."/>
            <person name="Livny J."/>
            <person name="Vlamakis H."/>
            <person name="Clish C."/>
            <person name="Bullock K."/>
            <person name="Deik A."/>
            <person name="Scott J."/>
            <person name="Pierce K.A."/>
            <person name="Xavier R.J."/>
            <person name="Alm E.J."/>
        </authorList>
    </citation>
    <scope>NUCLEOTIDE SEQUENCE [LARGE SCALE GENOMIC DNA]</scope>
    <source>
        <strain evidence="5 16">BIOML-A1</strain>
        <strain evidence="3 17">BIOML-A25</strain>
        <strain evidence="6 15">BIOML-A4</strain>
        <strain evidence="4 14">BIOML-A5</strain>
    </source>
</reference>
<dbReference type="EMBL" id="JAHOAX010000028">
    <property type="protein sequence ID" value="MBV3125445.1"/>
    <property type="molecule type" value="Genomic_DNA"/>
</dbReference>
<dbReference type="Proteomes" id="UP001055104">
    <property type="component" value="Unassembled WGS sequence"/>
</dbReference>
<dbReference type="Proteomes" id="UP001181086">
    <property type="component" value="Unassembled WGS sequence"/>
</dbReference>
<dbReference type="RefSeq" id="WP_007831214.1">
    <property type="nucleotide sequence ID" value="NZ_BAABYF010000001.1"/>
</dbReference>
<dbReference type="EMBL" id="VVYY01000014">
    <property type="protein sequence ID" value="KAA5395877.1"/>
    <property type="molecule type" value="Genomic_DNA"/>
</dbReference>
<dbReference type="GeneID" id="93448494"/>
<dbReference type="EMBL" id="JAWDEV010000012">
    <property type="protein sequence ID" value="MDU0271979.1"/>
    <property type="molecule type" value="Genomic_DNA"/>
</dbReference>
<dbReference type="EMBL" id="SLTU01000002">
    <property type="protein sequence ID" value="TDA73418.1"/>
    <property type="molecule type" value="Genomic_DNA"/>
</dbReference>
<evidence type="ECO:0000313" key="5">
    <source>
        <dbReference type="EMBL" id="KAA5395877.1"/>
    </source>
</evidence>
<dbReference type="Proteomes" id="UP000481700">
    <property type="component" value="Unassembled WGS sequence"/>
</dbReference>
<dbReference type="Proteomes" id="UP000441162">
    <property type="component" value="Unassembled WGS sequence"/>
</dbReference>
<evidence type="ECO:0000313" key="16">
    <source>
        <dbReference type="Proteomes" id="UP000481616"/>
    </source>
</evidence>
<accession>A0A076J0P5</accession>
<organism evidence="10 12">
    <name type="scientific">Phocaeicola dorei</name>
    <dbReference type="NCBI Taxonomy" id="357276"/>
    <lineage>
        <taxon>Bacteria</taxon>
        <taxon>Pseudomonadati</taxon>
        <taxon>Bacteroidota</taxon>
        <taxon>Bacteroidia</taxon>
        <taxon>Bacteroidales</taxon>
        <taxon>Bacteroidaceae</taxon>
        <taxon>Phocaeicola</taxon>
    </lineage>
</organism>
<dbReference type="CDD" id="cd23947">
    <property type="entry name" value="PAPS_reductase-like_YbdN"/>
    <property type="match status" value="1"/>
</dbReference>
<dbReference type="Pfam" id="PF11922">
    <property type="entry name" value="DUF3440"/>
    <property type="match status" value="1"/>
</dbReference>
<dbReference type="InterPro" id="IPR021845">
    <property type="entry name" value="DUF3440"/>
</dbReference>
<evidence type="ECO:0000313" key="14">
    <source>
        <dbReference type="Proteomes" id="UP000347681"/>
    </source>
</evidence>
<evidence type="ECO:0000313" key="12">
    <source>
        <dbReference type="Proteomes" id="UP000294527"/>
    </source>
</evidence>
<dbReference type="EMBL" id="CP046176">
    <property type="protein sequence ID" value="QJR78066.1"/>
    <property type="molecule type" value="Genomic_DNA"/>
</dbReference>